<feature type="domain" description="HTH araC/xylS-type" evidence="4">
    <location>
        <begin position="8"/>
        <end position="106"/>
    </location>
</feature>
<dbReference type="InterPro" id="IPR020449">
    <property type="entry name" value="Tscrpt_reg_AraC-type_HTH"/>
</dbReference>
<evidence type="ECO:0000256" key="3">
    <source>
        <dbReference type="ARBA" id="ARBA00023163"/>
    </source>
</evidence>
<dbReference type="GO" id="GO:0043565">
    <property type="term" value="F:sequence-specific DNA binding"/>
    <property type="evidence" value="ECO:0007669"/>
    <property type="project" value="InterPro"/>
</dbReference>
<dbReference type="PRINTS" id="PR00032">
    <property type="entry name" value="HTHARAC"/>
</dbReference>
<evidence type="ECO:0000256" key="1">
    <source>
        <dbReference type="ARBA" id="ARBA00023015"/>
    </source>
</evidence>
<proteinExistence type="predicted"/>
<organism evidence="5 6">
    <name type="scientific">Paenibacillus glacialis</name>
    <dbReference type="NCBI Taxonomy" id="494026"/>
    <lineage>
        <taxon>Bacteria</taxon>
        <taxon>Bacillati</taxon>
        <taxon>Bacillota</taxon>
        <taxon>Bacilli</taxon>
        <taxon>Bacillales</taxon>
        <taxon>Paenibacillaceae</taxon>
        <taxon>Paenibacillus</taxon>
    </lineage>
</organism>
<accession>A0A168KGS3</accession>
<dbReference type="EMBL" id="LVJH01000025">
    <property type="protein sequence ID" value="OAB41984.1"/>
    <property type="molecule type" value="Genomic_DNA"/>
</dbReference>
<dbReference type="InterPro" id="IPR011256">
    <property type="entry name" value="Reg_factor_effector_dom_sf"/>
</dbReference>
<name>A0A168KGS3_9BACL</name>
<dbReference type="OrthoDB" id="9801123at2"/>
<dbReference type="Gene3D" id="3.20.80.10">
    <property type="entry name" value="Regulatory factor, effector binding domain"/>
    <property type="match status" value="1"/>
</dbReference>
<evidence type="ECO:0000256" key="2">
    <source>
        <dbReference type="ARBA" id="ARBA00023125"/>
    </source>
</evidence>
<dbReference type="SMART" id="SM00871">
    <property type="entry name" value="AraC_E_bind"/>
    <property type="match status" value="1"/>
</dbReference>
<dbReference type="SMART" id="SM00342">
    <property type="entry name" value="HTH_ARAC"/>
    <property type="match status" value="1"/>
</dbReference>
<sequence length="290" mass="33193">MDWLDRMNNAMEYVETHLSEVIDFNQVARIACCSTYHFQRMFSFITDVPLSEYIRRRRMTLAAFELQQSGVKIIDIALKYGYESPEAFSRAFKKMHGVMPMSARDKGVSLKAYPRLSFHISIRGDVEMNYKIEEKQAFEMFGVSTVVNADGESPFIEIPAFWTKCISNGTVDRIRAAAELGGNGQIHGVLYNKQGEKSSYMIGYFLPQSGLLEGFEKLQIPPQTYATFSTGLYPDGQSGIHDLWKRIWGEWFPSSNYESANGPEFEMTYERGNNMYEMEVWIPVVKKSAS</sequence>
<protein>
    <submittedName>
        <fullName evidence="5">AraC family transcriptional regulator</fullName>
    </submittedName>
</protein>
<dbReference type="InterPro" id="IPR018060">
    <property type="entry name" value="HTH_AraC"/>
</dbReference>
<dbReference type="GO" id="GO:0003700">
    <property type="term" value="F:DNA-binding transcription factor activity"/>
    <property type="evidence" value="ECO:0007669"/>
    <property type="project" value="InterPro"/>
</dbReference>
<dbReference type="SUPFAM" id="SSF46689">
    <property type="entry name" value="Homeodomain-like"/>
    <property type="match status" value="2"/>
</dbReference>
<dbReference type="InterPro" id="IPR050959">
    <property type="entry name" value="MarA-like"/>
</dbReference>
<dbReference type="Proteomes" id="UP000076967">
    <property type="component" value="Unassembled WGS sequence"/>
</dbReference>
<dbReference type="PROSITE" id="PS01124">
    <property type="entry name" value="HTH_ARAC_FAMILY_2"/>
    <property type="match status" value="1"/>
</dbReference>
<evidence type="ECO:0000259" key="4">
    <source>
        <dbReference type="PROSITE" id="PS01124"/>
    </source>
</evidence>
<dbReference type="PANTHER" id="PTHR47504">
    <property type="entry name" value="RIGHT ORIGIN-BINDING PROTEIN"/>
    <property type="match status" value="1"/>
</dbReference>
<dbReference type="AlphaFoldDB" id="A0A168KGS3"/>
<keyword evidence="2" id="KW-0238">DNA-binding</keyword>
<keyword evidence="1" id="KW-0805">Transcription regulation</keyword>
<comment type="caution">
    <text evidence="5">The sequence shown here is derived from an EMBL/GenBank/DDBJ whole genome shotgun (WGS) entry which is preliminary data.</text>
</comment>
<evidence type="ECO:0000313" key="5">
    <source>
        <dbReference type="EMBL" id="OAB41984.1"/>
    </source>
</evidence>
<dbReference type="PANTHER" id="PTHR47504:SF5">
    <property type="entry name" value="RIGHT ORIGIN-BINDING PROTEIN"/>
    <property type="match status" value="1"/>
</dbReference>
<keyword evidence="3" id="KW-0804">Transcription</keyword>
<dbReference type="Pfam" id="PF14526">
    <property type="entry name" value="Cass2"/>
    <property type="match status" value="1"/>
</dbReference>
<dbReference type="RefSeq" id="WP_068533811.1">
    <property type="nucleotide sequence ID" value="NZ_LVJH01000025.1"/>
</dbReference>
<dbReference type="Pfam" id="PF12833">
    <property type="entry name" value="HTH_18"/>
    <property type="match status" value="1"/>
</dbReference>
<dbReference type="InterPro" id="IPR009057">
    <property type="entry name" value="Homeodomain-like_sf"/>
</dbReference>
<keyword evidence="6" id="KW-1185">Reference proteome</keyword>
<evidence type="ECO:0000313" key="6">
    <source>
        <dbReference type="Proteomes" id="UP000076967"/>
    </source>
</evidence>
<dbReference type="InterPro" id="IPR029441">
    <property type="entry name" value="Cass2"/>
</dbReference>
<dbReference type="STRING" id="494026.PGLA_14265"/>
<dbReference type="InterPro" id="IPR010499">
    <property type="entry name" value="AraC_E-bd"/>
</dbReference>
<reference evidence="5 6" key="1">
    <citation type="submission" date="2016-03" db="EMBL/GenBank/DDBJ databases">
        <title>Draft genome sequence of Paenibacillus glacialis DSM 22343.</title>
        <authorList>
            <person name="Shin S.-K."/>
            <person name="Yi H."/>
        </authorList>
    </citation>
    <scope>NUCLEOTIDE SEQUENCE [LARGE SCALE GENOMIC DNA]</scope>
    <source>
        <strain evidence="5 6">DSM 22343</strain>
    </source>
</reference>
<dbReference type="SUPFAM" id="SSF55136">
    <property type="entry name" value="Probable bacterial effector-binding domain"/>
    <property type="match status" value="1"/>
</dbReference>
<gene>
    <name evidence="5" type="ORF">PGLA_14265</name>
</gene>
<dbReference type="Gene3D" id="1.10.10.60">
    <property type="entry name" value="Homeodomain-like"/>
    <property type="match status" value="2"/>
</dbReference>